<accession>A0A6N4Q7I3</accession>
<dbReference type="PANTHER" id="PTHR43479:SF11">
    <property type="entry name" value="ACREF_ENVCD OPERON REPRESSOR-RELATED"/>
    <property type="match status" value="1"/>
</dbReference>
<dbReference type="SUPFAM" id="SSF46689">
    <property type="entry name" value="Homeodomain-like"/>
    <property type="match status" value="1"/>
</dbReference>
<dbReference type="InterPro" id="IPR009057">
    <property type="entry name" value="Homeodomain-like_sf"/>
</dbReference>
<dbReference type="InterPro" id="IPR050624">
    <property type="entry name" value="HTH-type_Tx_Regulator"/>
</dbReference>
<name>A0A6N4Q7I3_9LEPT</name>
<dbReference type="Gene3D" id="1.10.357.10">
    <property type="entry name" value="Tetracycline Repressor, domain 2"/>
    <property type="match status" value="1"/>
</dbReference>
<protein>
    <submittedName>
        <fullName evidence="4">TetR/AcrR family transcriptional regulator</fullName>
    </submittedName>
</protein>
<dbReference type="AlphaFoldDB" id="A0A6N4Q7I3"/>
<feature type="domain" description="HTH tetR-type" evidence="3">
    <location>
        <begin position="25"/>
        <end position="85"/>
    </location>
</feature>
<dbReference type="GO" id="GO:0003677">
    <property type="term" value="F:DNA binding"/>
    <property type="evidence" value="ECO:0007669"/>
    <property type="project" value="UniProtKB-UniRule"/>
</dbReference>
<reference evidence="4" key="1">
    <citation type="journal article" date="2019" name="PLoS Negl. Trop. Dis.">
        <title>Revisiting the worldwide diversity of Leptospira species in the environment.</title>
        <authorList>
            <person name="Vincent A.T."/>
            <person name="Schiettekatte O."/>
            <person name="Bourhy P."/>
            <person name="Veyrier F.J."/>
            <person name="Picardeau M."/>
        </authorList>
    </citation>
    <scope>NUCLEOTIDE SEQUENCE [LARGE SCALE GENOMIC DNA]</scope>
    <source>
        <strain evidence="4">201800293</strain>
    </source>
</reference>
<sequence length="231" mass="26220">MALSLKHKYPSDSLLRFPLKERKFAKTRTNLIFAFLSEFDSKDFDSIKIKDLCEIAEVSEPTFYNYFPEKGDLLLHYIQIWGLQVSVFAKEMKLSESGWGLLSALFRYTAKESKKNPRILLEIISFQAKNKRTLHQSRLTGAERVLIFPNTAGIEELNADGVEGIIQKALSIAAKNGELPESTDWKSFGMVLGSCFFGVPILAFQLNQNLEKLWLDSLSYLWRGAGGIIKD</sequence>
<evidence type="ECO:0000256" key="2">
    <source>
        <dbReference type="PROSITE-ProRule" id="PRU00335"/>
    </source>
</evidence>
<proteinExistence type="predicted"/>
<dbReference type="Pfam" id="PF00440">
    <property type="entry name" value="TetR_N"/>
    <property type="match status" value="1"/>
</dbReference>
<feature type="DNA-binding region" description="H-T-H motif" evidence="2">
    <location>
        <begin position="48"/>
        <end position="67"/>
    </location>
</feature>
<dbReference type="PANTHER" id="PTHR43479">
    <property type="entry name" value="ACREF/ENVCD OPERON REPRESSOR-RELATED"/>
    <property type="match status" value="1"/>
</dbReference>
<gene>
    <name evidence="4" type="ORF">EHQ18_15295</name>
</gene>
<evidence type="ECO:0000259" key="3">
    <source>
        <dbReference type="PROSITE" id="PS50977"/>
    </source>
</evidence>
<dbReference type="OrthoDB" id="9780824at2"/>
<comment type="caution">
    <text evidence="4">The sequence shown here is derived from an EMBL/GenBank/DDBJ whole genome shotgun (WGS) entry which is preliminary data.</text>
</comment>
<dbReference type="EMBL" id="RQFF01000032">
    <property type="protein sequence ID" value="TGK67875.1"/>
    <property type="molecule type" value="Genomic_DNA"/>
</dbReference>
<evidence type="ECO:0000256" key="1">
    <source>
        <dbReference type="ARBA" id="ARBA00023125"/>
    </source>
</evidence>
<evidence type="ECO:0000313" key="5">
    <source>
        <dbReference type="Proteomes" id="UP000297239"/>
    </source>
</evidence>
<evidence type="ECO:0000313" key="4">
    <source>
        <dbReference type="EMBL" id="TGK67875.1"/>
    </source>
</evidence>
<dbReference type="PROSITE" id="PS50977">
    <property type="entry name" value="HTH_TETR_2"/>
    <property type="match status" value="1"/>
</dbReference>
<keyword evidence="1 2" id="KW-0238">DNA-binding</keyword>
<dbReference type="InterPro" id="IPR001647">
    <property type="entry name" value="HTH_TetR"/>
</dbReference>
<keyword evidence="5" id="KW-1185">Reference proteome</keyword>
<organism evidence="4 5">
    <name type="scientific">Leptospira kanakyensis</name>
    <dbReference type="NCBI Taxonomy" id="2484968"/>
    <lineage>
        <taxon>Bacteria</taxon>
        <taxon>Pseudomonadati</taxon>
        <taxon>Spirochaetota</taxon>
        <taxon>Spirochaetia</taxon>
        <taxon>Leptospirales</taxon>
        <taxon>Leptospiraceae</taxon>
        <taxon>Leptospira</taxon>
    </lineage>
</organism>
<dbReference type="RefSeq" id="WP_135635799.1">
    <property type="nucleotide sequence ID" value="NZ_RQFE01000026.1"/>
</dbReference>
<dbReference type="Proteomes" id="UP000297239">
    <property type="component" value="Unassembled WGS sequence"/>
</dbReference>